<dbReference type="RefSeq" id="WP_262563819.1">
    <property type="nucleotide sequence ID" value="NZ_JAPFCC010000001.1"/>
</dbReference>
<feature type="signal peptide" evidence="1">
    <location>
        <begin position="1"/>
        <end position="23"/>
    </location>
</feature>
<accession>A0ABT3MYL0</accession>
<sequence length="461" mass="51986">MKTLARILFPMMMLAAESSLANANITTLRNYIKATYGQELIISDAQINQLSWVMDNPLATPEMDFYKVKGIHREVPRALSRLYNLQRLRSGTKEDFEKFIAPQKDEKAEILSAEILSAEILSAESFRQLSADIRALKDYRYEVLAAAAIISAVTLSPEAIHKARLIPNLKLPTDSVKFLAATAPEAGKIYPLAQALNNRFKTGNHLFEVAFMPDSHLRHMMYNEGSLSMYEHIDQGLSNGSVSGDDLRFWYYHWVINITGFRGHIAPKGSLYLTQDTYNAMTAVKSVLDQLGTRKKDFNPMRAYLAKRSDWLQLEKLTQNTNEQLALASIAASLRLFSAEQGKQLYQAFRQLTPADQKRWLAYSQYQFTNTRTPAPTYAPALFANAVAETGLTDTVIKVLPRFLDVIDKEQQMRKNGKLNLQVPVSFHKLSQHQQVNRLLHQSQKGSVTIDPVTGIASIAK</sequence>
<keyword evidence="3" id="KW-1185">Reference proteome</keyword>
<protein>
    <recommendedName>
        <fullName evidence="4">DUF885 domain-containing protein</fullName>
    </recommendedName>
</protein>
<gene>
    <name evidence="2" type="ORF">NX722_15955</name>
</gene>
<name>A0ABT3MYL0_9GAMM</name>
<dbReference type="Proteomes" id="UP001209854">
    <property type="component" value="Unassembled WGS sequence"/>
</dbReference>
<proteinExistence type="predicted"/>
<comment type="caution">
    <text evidence="2">The sequence shown here is derived from an EMBL/GenBank/DDBJ whole genome shotgun (WGS) entry which is preliminary data.</text>
</comment>
<reference evidence="2 3" key="1">
    <citation type="submission" date="2022-10" db="EMBL/GenBank/DDBJ databases">
        <title>High-quality genome sequences of two octocoral-associated bacteria, Endozoicomonas euniceicola EF212 and Endozoicomonas gorgoniicola PS125.</title>
        <authorList>
            <person name="Chiou Y.-J."/>
            <person name="Chen Y.-H."/>
        </authorList>
    </citation>
    <scope>NUCLEOTIDE SEQUENCE [LARGE SCALE GENOMIC DNA]</scope>
    <source>
        <strain evidence="2 3">PS125</strain>
    </source>
</reference>
<keyword evidence="1" id="KW-0732">Signal</keyword>
<feature type="chain" id="PRO_5046075128" description="DUF885 domain-containing protein" evidence="1">
    <location>
        <begin position="24"/>
        <end position="461"/>
    </location>
</feature>
<dbReference type="InterPro" id="IPR049232">
    <property type="entry name" value="DUF6829"/>
</dbReference>
<evidence type="ECO:0000313" key="3">
    <source>
        <dbReference type="Proteomes" id="UP001209854"/>
    </source>
</evidence>
<evidence type="ECO:0000313" key="2">
    <source>
        <dbReference type="EMBL" id="MCW7554084.1"/>
    </source>
</evidence>
<organism evidence="2 3">
    <name type="scientific">Endozoicomonas gorgoniicola</name>
    <dbReference type="NCBI Taxonomy" id="1234144"/>
    <lineage>
        <taxon>Bacteria</taxon>
        <taxon>Pseudomonadati</taxon>
        <taxon>Pseudomonadota</taxon>
        <taxon>Gammaproteobacteria</taxon>
        <taxon>Oceanospirillales</taxon>
        <taxon>Endozoicomonadaceae</taxon>
        <taxon>Endozoicomonas</taxon>
    </lineage>
</organism>
<evidence type="ECO:0000256" key="1">
    <source>
        <dbReference type="SAM" id="SignalP"/>
    </source>
</evidence>
<evidence type="ECO:0008006" key="4">
    <source>
        <dbReference type="Google" id="ProtNLM"/>
    </source>
</evidence>
<dbReference type="EMBL" id="JAPFCC010000001">
    <property type="protein sequence ID" value="MCW7554084.1"/>
    <property type="molecule type" value="Genomic_DNA"/>
</dbReference>
<dbReference type="Pfam" id="PF20717">
    <property type="entry name" value="DUF6829"/>
    <property type="match status" value="1"/>
</dbReference>